<sequence length="357" mass="40506">MEVVLEMKIPEYDRLSELKSFDNAKTGVKGLVDAGVTKIPRIFINDNDKPAIDPGHYKSDVCFPVIDLRGINDASKRAEIVKNVKEACEQWGFFQIVNHELPISVMDEMIEGVRRFHEQDNEVKKNYYTRDSTKTFQYKSNFDLFKTSAAAWRDTIACVMAPPPDPQELPDVCRDIMFEYSKHVMKVGHTLYELLSEALGLNSSSLKDIGCNESNVVVGQYYPACPEPELTFGIRSHVDYGLLTILLQDQIGGLQVLYQNQWVDVPPLAGGLLITNDKFKSVSHRAITKKTGPRISVATFIKPNLLDNPRLYGPIKELLTEDEPAIYRETTYKDFETLYFIKCEDGSTKLSHFMLCS</sequence>
<feature type="domain" description="Fe2OG dioxygenase" evidence="7">
    <location>
        <begin position="213"/>
        <end position="303"/>
    </location>
</feature>
<organism evidence="8 9">
    <name type="scientific">Buddleja alternifolia</name>
    <dbReference type="NCBI Taxonomy" id="168488"/>
    <lineage>
        <taxon>Eukaryota</taxon>
        <taxon>Viridiplantae</taxon>
        <taxon>Streptophyta</taxon>
        <taxon>Embryophyta</taxon>
        <taxon>Tracheophyta</taxon>
        <taxon>Spermatophyta</taxon>
        <taxon>Magnoliopsida</taxon>
        <taxon>eudicotyledons</taxon>
        <taxon>Gunneridae</taxon>
        <taxon>Pentapetalae</taxon>
        <taxon>asterids</taxon>
        <taxon>lamiids</taxon>
        <taxon>Lamiales</taxon>
        <taxon>Scrophulariaceae</taxon>
        <taxon>Buddlejeae</taxon>
        <taxon>Buddleja</taxon>
    </lineage>
</organism>
<keyword evidence="5 6" id="KW-0408">Iron</keyword>
<dbReference type="GO" id="GO:0046872">
    <property type="term" value="F:metal ion binding"/>
    <property type="evidence" value="ECO:0007669"/>
    <property type="project" value="UniProtKB-KW"/>
</dbReference>
<comment type="similarity">
    <text evidence="1 6">Belongs to the iron/ascorbate-dependent oxidoreductase family.</text>
</comment>
<evidence type="ECO:0000256" key="5">
    <source>
        <dbReference type="ARBA" id="ARBA00023004"/>
    </source>
</evidence>
<dbReference type="EMBL" id="WHWC01000014">
    <property type="protein sequence ID" value="KAG8370390.1"/>
    <property type="molecule type" value="Genomic_DNA"/>
</dbReference>
<dbReference type="GO" id="GO:0016706">
    <property type="term" value="F:2-oxoglutarate-dependent dioxygenase activity"/>
    <property type="evidence" value="ECO:0007669"/>
    <property type="project" value="UniProtKB-ARBA"/>
</dbReference>
<dbReference type="InterPro" id="IPR044861">
    <property type="entry name" value="IPNS-like_FE2OG_OXY"/>
</dbReference>
<evidence type="ECO:0000313" key="8">
    <source>
        <dbReference type="EMBL" id="KAG8370390.1"/>
    </source>
</evidence>
<comment type="caution">
    <text evidence="8">The sequence shown here is derived from an EMBL/GenBank/DDBJ whole genome shotgun (WGS) entry which is preliminary data.</text>
</comment>
<evidence type="ECO:0000313" key="9">
    <source>
        <dbReference type="Proteomes" id="UP000826271"/>
    </source>
</evidence>
<dbReference type="InterPro" id="IPR005123">
    <property type="entry name" value="Oxoglu/Fe-dep_dioxygenase_dom"/>
</dbReference>
<keyword evidence="4 6" id="KW-0560">Oxidoreductase</keyword>
<gene>
    <name evidence="8" type="ORF">BUALT_Bualt14G0112000</name>
</gene>
<dbReference type="Proteomes" id="UP000826271">
    <property type="component" value="Unassembled WGS sequence"/>
</dbReference>
<dbReference type="Pfam" id="PF03171">
    <property type="entry name" value="2OG-FeII_Oxy"/>
    <property type="match status" value="1"/>
</dbReference>
<reference evidence="8" key="1">
    <citation type="submission" date="2019-10" db="EMBL/GenBank/DDBJ databases">
        <authorList>
            <person name="Zhang R."/>
            <person name="Pan Y."/>
            <person name="Wang J."/>
            <person name="Ma R."/>
            <person name="Yu S."/>
        </authorList>
    </citation>
    <scope>NUCLEOTIDE SEQUENCE</scope>
    <source>
        <strain evidence="8">LA-IB0</strain>
        <tissue evidence="8">Leaf</tissue>
    </source>
</reference>
<dbReference type="Pfam" id="PF14226">
    <property type="entry name" value="DIOX_N"/>
    <property type="match status" value="1"/>
</dbReference>
<protein>
    <recommendedName>
        <fullName evidence="7">Fe2OG dioxygenase domain-containing protein</fullName>
    </recommendedName>
</protein>
<accession>A0AAV6WTR1</accession>
<dbReference type="PANTHER" id="PTHR10209">
    <property type="entry name" value="OXIDOREDUCTASE, 2OG-FE II OXYGENASE FAMILY PROTEIN"/>
    <property type="match status" value="1"/>
</dbReference>
<proteinExistence type="inferred from homology"/>
<evidence type="ECO:0000256" key="4">
    <source>
        <dbReference type="ARBA" id="ARBA00023002"/>
    </source>
</evidence>
<keyword evidence="3" id="KW-0847">Vitamin C</keyword>
<dbReference type="GO" id="GO:0002238">
    <property type="term" value="P:response to molecule of fungal origin"/>
    <property type="evidence" value="ECO:0007669"/>
    <property type="project" value="UniProtKB-ARBA"/>
</dbReference>
<evidence type="ECO:0000259" key="7">
    <source>
        <dbReference type="PROSITE" id="PS51471"/>
    </source>
</evidence>
<evidence type="ECO:0000256" key="3">
    <source>
        <dbReference type="ARBA" id="ARBA00022896"/>
    </source>
</evidence>
<dbReference type="Gene3D" id="2.60.120.330">
    <property type="entry name" value="B-lactam Antibiotic, Isopenicillin N Synthase, Chain"/>
    <property type="match status" value="1"/>
</dbReference>
<dbReference type="InterPro" id="IPR026992">
    <property type="entry name" value="DIOX_N"/>
</dbReference>
<keyword evidence="2 6" id="KW-0479">Metal-binding</keyword>
<evidence type="ECO:0000256" key="6">
    <source>
        <dbReference type="RuleBase" id="RU003682"/>
    </source>
</evidence>
<dbReference type="AlphaFoldDB" id="A0AAV6WTR1"/>
<dbReference type="GO" id="GO:0031418">
    <property type="term" value="F:L-ascorbic acid binding"/>
    <property type="evidence" value="ECO:0007669"/>
    <property type="project" value="UniProtKB-KW"/>
</dbReference>
<dbReference type="PANTHER" id="PTHR10209:SF884">
    <property type="entry name" value="1-AMINOCYCLOPROPANE-1-CARBOXYLATE OXIDASE HOMOLOG 1-LIKE"/>
    <property type="match status" value="1"/>
</dbReference>
<dbReference type="GO" id="GO:0009805">
    <property type="term" value="P:coumarin biosynthetic process"/>
    <property type="evidence" value="ECO:0007669"/>
    <property type="project" value="UniProtKB-ARBA"/>
</dbReference>
<dbReference type="SUPFAM" id="SSF51197">
    <property type="entry name" value="Clavaminate synthase-like"/>
    <property type="match status" value="1"/>
</dbReference>
<keyword evidence="9" id="KW-1185">Reference proteome</keyword>
<name>A0AAV6WTR1_9LAMI</name>
<evidence type="ECO:0000256" key="1">
    <source>
        <dbReference type="ARBA" id="ARBA00008056"/>
    </source>
</evidence>
<evidence type="ECO:0000256" key="2">
    <source>
        <dbReference type="ARBA" id="ARBA00022723"/>
    </source>
</evidence>
<dbReference type="FunFam" id="2.60.120.330:FF:000005">
    <property type="entry name" value="1-aminocyclopropane-1-carboxylate oxidase homolog 1"/>
    <property type="match status" value="1"/>
</dbReference>
<dbReference type="PROSITE" id="PS51471">
    <property type="entry name" value="FE2OG_OXY"/>
    <property type="match status" value="1"/>
</dbReference>
<dbReference type="InterPro" id="IPR027443">
    <property type="entry name" value="IPNS-like_sf"/>
</dbReference>